<dbReference type="AlphaFoldDB" id="A0A9P1IFR4"/>
<comment type="caution">
    <text evidence="1">The sequence shown here is derived from an EMBL/GenBank/DDBJ whole genome shotgun (WGS) entry which is preliminary data.</text>
</comment>
<protein>
    <submittedName>
        <fullName evidence="1">Uncharacterized protein</fullName>
    </submittedName>
</protein>
<reference evidence="1" key="1">
    <citation type="submission" date="2022-11" db="EMBL/GenBank/DDBJ databases">
        <authorList>
            <person name="Kikuchi T."/>
        </authorList>
    </citation>
    <scope>NUCLEOTIDE SEQUENCE</scope>
    <source>
        <strain evidence="1">PS1010</strain>
    </source>
</reference>
<dbReference type="Proteomes" id="UP001152747">
    <property type="component" value="Unassembled WGS sequence"/>
</dbReference>
<gene>
    <name evidence="1" type="ORF">CAMP_LOCUS5044</name>
</gene>
<organism evidence="1 2">
    <name type="scientific">Caenorhabditis angaria</name>
    <dbReference type="NCBI Taxonomy" id="860376"/>
    <lineage>
        <taxon>Eukaryota</taxon>
        <taxon>Metazoa</taxon>
        <taxon>Ecdysozoa</taxon>
        <taxon>Nematoda</taxon>
        <taxon>Chromadorea</taxon>
        <taxon>Rhabditida</taxon>
        <taxon>Rhabditina</taxon>
        <taxon>Rhabditomorpha</taxon>
        <taxon>Rhabditoidea</taxon>
        <taxon>Rhabditidae</taxon>
        <taxon>Peloderinae</taxon>
        <taxon>Caenorhabditis</taxon>
    </lineage>
</organism>
<proteinExistence type="predicted"/>
<keyword evidence="2" id="KW-1185">Reference proteome</keyword>
<name>A0A9P1IFR4_9PELO</name>
<evidence type="ECO:0000313" key="2">
    <source>
        <dbReference type="Proteomes" id="UP001152747"/>
    </source>
</evidence>
<sequence>MEGGYSTEKENSIENVQRNMILMKIEADEKSRFEEDISCMDNSVAENWGKSDALTSSITIDSCINNVDKETEEETEINSNKSYYQLMELNKDPVDQTPRLSRVPSQYQLDALSEMFLFDVPQQYVIKCQKPSESAYIANTQERVAAGNENGMTPYYVNSEYVSELLM</sequence>
<accession>A0A9P1IFR4</accession>
<dbReference type="OrthoDB" id="5830383at2759"/>
<dbReference type="EMBL" id="CANHGI010000002">
    <property type="protein sequence ID" value="CAI5442407.1"/>
    <property type="molecule type" value="Genomic_DNA"/>
</dbReference>
<evidence type="ECO:0000313" key="1">
    <source>
        <dbReference type="EMBL" id="CAI5442407.1"/>
    </source>
</evidence>